<reference evidence="2" key="1">
    <citation type="journal article" date="2022" name="bioRxiv">
        <title>Sequencing and chromosome-scale assembly of the giantPleurodeles waltlgenome.</title>
        <authorList>
            <person name="Brown T."/>
            <person name="Elewa A."/>
            <person name="Iarovenko S."/>
            <person name="Subramanian E."/>
            <person name="Araus A.J."/>
            <person name="Petzold A."/>
            <person name="Susuki M."/>
            <person name="Suzuki K.-i.T."/>
            <person name="Hayashi T."/>
            <person name="Toyoda A."/>
            <person name="Oliveira C."/>
            <person name="Osipova E."/>
            <person name="Leigh N.D."/>
            <person name="Simon A."/>
            <person name="Yun M.H."/>
        </authorList>
    </citation>
    <scope>NUCLEOTIDE SEQUENCE</scope>
    <source>
        <strain evidence="2">20211129_DDA</strain>
        <tissue evidence="2">Liver</tissue>
    </source>
</reference>
<keyword evidence="3" id="KW-1185">Reference proteome</keyword>
<name>A0AAV7QML0_PLEWA</name>
<proteinExistence type="predicted"/>
<comment type="caution">
    <text evidence="2">The sequence shown here is derived from an EMBL/GenBank/DDBJ whole genome shotgun (WGS) entry which is preliminary data.</text>
</comment>
<dbReference type="Proteomes" id="UP001066276">
    <property type="component" value="Chromosome 6"/>
</dbReference>
<feature type="region of interest" description="Disordered" evidence="1">
    <location>
        <begin position="40"/>
        <end position="60"/>
    </location>
</feature>
<evidence type="ECO:0000313" key="2">
    <source>
        <dbReference type="EMBL" id="KAJ1140365.1"/>
    </source>
</evidence>
<protein>
    <submittedName>
        <fullName evidence="2">Uncharacterized protein</fullName>
    </submittedName>
</protein>
<accession>A0AAV7QML0</accession>
<gene>
    <name evidence="2" type="ORF">NDU88_006720</name>
</gene>
<dbReference type="AlphaFoldDB" id="A0AAV7QML0"/>
<sequence>MFYSALTGTGARLHCGPRSLGPRHALDEALSPLPIVPHHGLSPSRVAQGRQVSRGPAEEGVDRLSAGDFFWLCA</sequence>
<evidence type="ECO:0000256" key="1">
    <source>
        <dbReference type="SAM" id="MobiDB-lite"/>
    </source>
</evidence>
<evidence type="ECO:0000313" key="3">
    <source>
        <dbReference type="Proteomes" id="UP001066276"/>
    </source>
</evidence>
<organism evidence="2 3">
    <name type="scientific">Pleurodeles waltl</name>
    <name type="common">Iberian ribbed newt</name>
    <dbReference type="NCBI Taxonomy" id="8319"/>
    <lineage>
        <taxon>Eukaryota</taxon>
        <taxon>Metazoa</taxon>
        <taxon>Chordata</taxon>
        <taxon>Craniata</taxon>
        <taxon>Vertebrata</taxon>
        <taxon>Euteleostomi</taxon>
        <taxon>Amphibia</taxon>
        <taxon>Batrachia</taxon>
        <taxon>Caudata</taxon>
        <taxon>Salamandroidea</taxon>
        <taxon>Salamandridae</taxon>
        <taxon>Pleurodelinae</taxon>
        <taxon>Pleurodeles</taxon>
    </lineage>
</organism>
<dbReference type="EMBL" id="JANPWB010000010">
    <property type="protein sequence ID" value="KAJ1140365.1"/>
    <property type="molecule type" value="Genomic_DNA"/>
</dbReference>